<feature type="region of interest" description="Disordered" evidence="1">
    <location>
        <begin position="1"/>
        <end position="84"/>
    </location>
</feature>
<dbReference type="AlphaFoldDB" id="A0A5B7GAM9"/>
<keyword evidence="3" id="KW-1185">Reference proteome</keyword>
<accession>A0A5B7GAM9</accession>
<dbReference type="Proteomes" id="UP000324222">
    <property type="component" value="Unassembled WGS sequence"/>
</dbReference>
<reference evidence="2 3" key="1">
    <citation type="submission" date="2019-05" db="EMBL/GenBank/DDBJ databases">
        <title>Another draft genome of Portunus trituberculatus and its Hox gene families provides insights of decapod evolution.</title>
        <authorList>
            <person name="Jeong J.-H."/>
            <person name="Song I."/>
            <person name="Kim S."/>
            <person name="Choi T."/>
            <person name="Kim D."/>
            <person name="Ryu S."/>
            <person name="Kim W."/>
        </authorList>
    </citation>
    <scope>NUCLEOTIDE SEQUENCE [LARGE SCALE GENOMIC DNA]</scope>
    <source>
        <tissue evidence="2">Muscle</tissue>
    </source>
</reference>
<protein>
    <submittedName>
        <fullName evidence="2">Uncharacterized protein</fullName>
    </submittedName>
</protein>
<organism evidence="2 3">
    <name type="scientific">Portunus trituberculatus</name>
    <name type="common">Swimming crab</name>
    <name type="synonym">Neptunus trituberculatus</name>
    <dbReference type="NCBI Taxonomy" id="210409"/>
    <lineage>
        <taxon>Eukaryota</taxon>
        <taxon>Metazoa</taxon>
        <taxon>Ecdysozoa</taxon>
        <taxon>Arthropoda</taxon>
        <taxon>Crustacea</taxon>
        <taxon>Multicrustacea</taxon>
        <taxon>Malacostraca</taxon>
        <taxon>Eumalacostraca</taxon>
        <taxon>Eucarida</taxon>
        <taxon>Decapoda</taxon>
        <taxon>Pleocyemata</taxon>
        <taxon>Brachyura</taxon>
        <taxon>Eubrachyura</taxon>
        <taxon>Portunoidea</taxon>
        <taxon>Portunidae</taxon>
        <taxon>Portuninae</taxon>
        <taxon>Portunus</taxon>
    </lineage>
</organism>
<comment type="caution">
    <text evidence="2">The sequence shown here is derived from an EMBL/GenBank/DDBJ whole genome shotgun (WGS) entry which is preliminary data.</text>
</comment>
<feature type="compositionally biased region" description="Pro residues" evidence="1">
    <location>
        <begin position="39"/>
        <end position="50"/>
    </location>
</feature>
<evidence type="ECO:0000256" key="1">
    <source>
        <dbReference type="SAM" id="MobiDB-lite"/>
    </source>
</evidence>
<feature type="compositionally biased region" description="Basic and acidic residues" evidence="1">
    <location>
        <begin position="1"/>
        <end position="24"/>
    </location>
</feature>
<gene>
    <name evidence="2" type="ORF">E2C01_048603</name>
</gene>
<evidence type="ECO:0000313" key="2">
    <source>
        <dbReference type="EMBL" id="MPC54679.1"/>
    </source>
</evidence>
<dbReference type="EMBL" id="VSRR010012547">
    <property type="protein sequence ID" value="MPC54679.1"/>
    <property type="molecule type" value="Genomic_DNA"/>
</dbReference>
<evidence type="ECO:0000313" key="3">
    <source>
        <dbReference type="Proteomes" id="UP000324222"/>
    </source>
</evidence>
<sequence length="84" mass="9182">MKTKESDKSKNKEFPARSLKVGDRRVKKKHLSCMSVISSPPPPASAPRLPPFTATPRSKVKGASSPIKHSPARPEAPLTFTMDE</sequence>
<name>A0A5B7GAM9_PORTR</name>
<proteinExistence type="predicted"/>